<evidence type="ECO:0000256" key="1">
    <source>
        <dbReference type="SAM" id="MobiDB-lite"/>
    </source>
</evidence>
<accession>A0A8D9DGY8</accession>
<evidence type="ECO:0000313" key="3">
    <source>
        <dbReference type="Proteomes" id="UP000694005"/>
    </source>
</evidence>
<proteinExistence type="predicted"/>
<evidence type="ECO:0000313" key="2">
    <source>
        <dbReference type="EMBL" id="CAG7877087.1"/>
    </source>
</evidence>
<dbReference type="Proteomes" id="UP000694005">
    <property type="component" value="Chromosome A05"/>
</dbReference>
<organism evidence="2 3">
    <name type="scientific">Brassica campestris</name>
    <name type="common">Field mustard</name>
    <dbReference type="NCBI Taxonomy" id="3711"/>
    <lineage>
        <taxon>Eukaryota</taxon>
        <taxon>Viridiplantae</taxon>
        <taxon>Streptophyta</taxon>
        <taxon>Embryophyta</taxon>
        <taxon>Tracheophyta</taxon>
        <taxon>Spermatophyta</taxon>
        <taxon>Magnoliopsida</taxon>
        <taxon>eudicotyledons</taxon>
        <taxon>Gunneridae</taxon>
        <taxon>Pentapetalae</taxon>
        <taxon>rosids</taxon>
        <taxon>malvids</taxon>
        <taxon>Brassicales</taxon>
        <taxon>Brassicaceae</taxon>
        <taxon>Brassiceae</taxon>
        <taxon>Brassica</taxon>
    </lineage>
</organism>
<reference evidence="2 3" key="1">
    <citation type="submission" date="2021-07" db="EMBL/GenBank/DDBJ databases">
        <authorList>
            <consortium name="Genoscope - CEA"/>
            <person name="William W."/>
        </authorList>
    </citation>
    <scope>NUCLEOTIDE SEQUENCE [LARGE SCALE GENOMIC DNA]</scope>
</reference>
<dbReference type="Gramene" id="A05p36080.2_BraZ1">
    <property type="protein sequence ID" value="A05p36080.2_BraZ1.CDS"/>
    <property type="gene ID" value="A05g36080.2_BraZ1"/>
</dbReference>
<gene>
    <name evidence="2" type="ORF">BRAPAZ1V2_A05P36080.2</name>
</gene>
<feature type="region of interest" description="Disordered" evidence="1">
    <location>
        <begin position="43"/>
        <end position="69"/>
    </location>
</feature>
<dbReference type="AlphaFoldDB" id="A0A8D9DGY8"/>
<protein>
    <submittedName>
        <fullName evidence="2">Uncharacterized protein</fullName>
    </submittedName>
</protein>
<name>A0A8D9DGY8_BRACM</name>
<dbReference type="EMBL" id="LS974621">
    <property type="protein sequence ID" value="CAG7877087.1"/>
    <property type="molecule type" value="Genomic_DNA"/>
</dbReference>
<sequence>MLPGNGSGYVEAEAYGSAEARFFKKLGSGYVLETVLEARFRKLPQGSDSDSDSEAGSVRPMKLPCNVVV</sequence>